<evidence type="ECO:0000313" key="7">
    <source>
        <dbReference type="Proteomes" id="UP000037267"/>
    </source>
</evidence>
<evidence type="ECO:0000256" key="2">
    <source>
        <dbReference type="ARBA" id="ARBA00004496"/>
    </source>
</evidence>
<comment type="caution">
    <text evidence="6">The sequence shown here is derived from an EMBL/GenBank/DDBJ whole genome shotgun (WGS) entry which is preliminary data.</text>
</comment>
<comment type="cofactor">
    <cofactor evidence="1">
        <name>Zn(2+)</name>
        <dbReference type="ChEBI" id="CHEBI:29105"/>
    </cofactor>
</comment>
<dbReference type="RefSeq" id="WP_050354367.1">
    <property type="nucleotide sequence ID" value="NZ_LGSS01000003.1"/>
</dbReference>
<name>A0A0L0WD29_GOTPU</name>
<dbReference type="GO" id="GO:0003676">
    <property type="term" value="F:nucleic acid binding"/>
    <property type="evidence" value="ECO:0007669"/>
    <property type="project" value="InterPro"/>
</dbReference>
<dbReference type="InterPro" id="IPR009000">
    <property type="entry name" value="Transl_B-barrel_sf"/>
</dbReference>
<dbReference type="Proteomes" id="UP000037267">
    <property type="component" value="Unassembled WGS sequence"/>
</dbReference>
<keyword evidence="7" id="KW-1185">Reference proteome</keyword>
<dbReference type="Gene3D" id="3.10.310.40">
    <property type="match status" value="1"/>
</dbReference>
<dbReference type="SUPFAM" id="SSF50447">
    <property type="entry name" value="Translation proteins"/>
    <property type="match status" value="1"/>
</dbReference>
<dbReference type="GO" id="GO:0002161">
    <property type="term" value="F:aminoacyl-tRNA deacylase activity"/>
    <property type="evidence" value="ECO:0007669"/>
    <property type="project" value="UniProtKB-ARBA"/>
</dbReference>
<dbReference type="InterPro" id="IPR018163">
    <property type="entry name" value="Thr/Ala-tRNA-synth_IIc_edit"/>
</dbReference>
<feature type="domain" description="Alanyl-transfer RNA synthetases family profile" evidence="5">
    <location>
        <begin position="1"/>
        <end position="236"/>
    </location>
</feature>
<dbReference type="Gene3D" id="3.30.980.10">
    <property type="entry name" value="Threonyl-trna Synthetase, Chain A, domain 2"/>
    <property type="match status" value="1"/>
</dbReference>
<comment type="subcellular location">
    <subcellularLocation>
        <location evidence="2">Cytoplasm</location>
    </subcellularLocation>
</comment>
<dbReference type="SUPFAM" id="SSF55186">
    <property type="entry name" value="ThrRS/AlaRS common domain"/>
    <property type="match status" value="1"/>
</dbReference>
<protein>
    <submittedName>
        <fullName evidence="6">Alanyl-tRNA editing protein AlaXL</fullName>
    </submittedName>
</protein>
<dbReference type="AlphaFoldDB" id="A0A0L0WD29"/>
<evidence type="ECO:0000256" key="1">
    <source>
        <dbReference type="ARBA" id="ARBA00001947"/>
    </source>
</evidence>
<dbReference type="EMBL" id="LGSS01000003">
    <property type="protein sequence ID" value="KNF09377.1"/>
    <property type="molecule type" value="Genomic_DNA"/>
</dbReference>
<dbReference type="GO" id="GO:0005524">
    <property type="term" value="F:ATP binding"/>
    <property type="evidence" value="ECO:0007669"/>
    <property type="project" value="InterPro"/>
</dbReference>
<proteinExistence type="predicted"/>
<accession>A0A0L0WD29</accession>
<dbReference type="GO" id="GO:0046872">
    <property type="term" value="F:metal ion binding"/>
    <property type="evidence" value="ECO:0007669"/>
    <property type="project" value="UniProtKB-KW"/>
</dbReference>
<dbReference type="GO" id="GO:0005737">
    <property type="term" value="C:cytoplasm"/>
    <property type="evidence" value="ECO:0007669"/>
    <property type="project" value="UniProtKB-SubCell"/>
</dbReference>
<sequence length="399" mass="45965">MIEKVYIENPYLREFTAKVIKKERINNEYYITLNRTIFYPHMSGGQPRDKGTMNDIEVKNVFEENGKIVHVLNDNIDSKNVNLSIDWETRFDHMQQHTGQHLLSAVIYKLYNADTVGFHLGSKYVYIDVTIPRLTHHDIERIEKFANKIIYSNFNIKAYTVGKSDLARLPLRKQPTVDSNIRIVEIDNIDFSPCAGTHCRNIGEIGILKIRKWEKYKGNTRIEFVCGNRALKDYTWKNNYINDISSLLSLKDNDTYKGVEKLLEENISLQKDLSSLKEELLVYKSKELLYNCIKFNEIKIVKKIFENNNLKDIRYIASNIISNTNTTCILGLVENDRCQLILGRSENIDLDMKEIFDSVIDLISGRGGGNSQLVQGGGSNIKELSFCMDTALNLIKSKL</sequence>
<dbReference type="PATRIC" id="fig|1503.3.peg.2020"/>
<evidence type="ECO:0000313" key="6">
    <source>
        <dbReference type="EMBL" id="KNF09377.1"/>
    </source>
</evidence>
<evidence type="ECO:0000256" key="3">
    <source>
        <dbReference type="ARBA" id="ARBA00022723"/>
    </source>
</evidence>
<keyword evidence="4" id="KW-0862">Zinc</keyword>
<dbReference type="PROSITE" id="PS50860">
    <property type="entry name" value="AA_TRNA_LIGASE_II_ALA"/>
    <property type="match status" value="1"/>
</dbReference>
<dbReference type="OrthoDB" id="9812949at2"/>
<evidence type="ECO:0000259" key="5">
    <source>
        <dbReference type="PROSITE" id="PS50860"/>
    </source>
</evidence>
<dbReference type="PANTHER" id="PTHR43462:SF1">
    <property type="entry name" value="ALANYL-TRNA EDITING PROTEIN AARSD1"/>
    <property type="match status" value="1"/>
</dbReference>
<dbReference type="InterPro" id="IPR012947">
    <property type="entry name" value="tRNA_SAD"/>
</dbReference>
<dbReference type="PANTHER" id="PTHR43462">
    <property type="entry name" value="ALANYL-TRNA EDITING PROTEIN"/>
    <property type="match status" value="1"/>
</dbReference>
<dbReference type="STRING" id="1503.CLPU_3c01550"/>
<dbReference type="Pfam" id="PF07973">
    <property type="entry name" value="tRNA_SAD"/>
    <property type="match status" value="1"/>
</dbReference>
<dbReference type="Gene3D" id="2.40.30.130">
    <property type="match status" value="1"/>
</dbReference>
<organism evidence="6 7">
    <name type="scientific">Gottschalkia purinilytica</name>
    <name type="common">Clostridium purinilyticum</name>
    <dbReference type="NCBI Taxonomy" id="1503"/>
    <lineage>
        <taxon>Bacteria</taxon>
        <taxon>Bacillati</taxon>
        <taxon>Bacillota</taxon>
        <taxon>Tissierellia</taxon>
        <taxon>Tissierellales</taxon>
        <taxon>Gottschalkiaceae</taxon>
        <taxon>Gottschalkia</taxon>
    </lineage>
</organism>
<dbReference type="InterPro" id="IPR018165">
    <property type="entry name" value="Ala-tRNA-synth_IIc_core"/>
</dbReference>
<reference evidence="7" key="1">
    <citation type="submission" date="2015-07" db="EMBL/GenBank/DDBJ databases">
        <title>Draft genome sequence of the purine-degrading Gottschalkia purinilyticum DSM 1384 (formerly Clostridium purinilyticum).</title>
        <authorList>
            <person name="Poehlein A."/>
            <person name="Schiel-Bengelsdorf B."/>
            <person name="Bengelsdorf F.R."/>
            <person name="Daniel R."/>
            <person name="Duerre P."/>
        </authorList>
    </citation>
    <scope>NUCLEOTIDE SEQUENCE [LARGE SCALE GENOMIC DNA]</scope>
    <source>
        <strain evidence="7">DSM 1384</strain>
    </source>
</reference>
<dbReference type="InterPro" id="IPR051335">
    <property type="entry name" value="Alanyl-tRNA_Editing_Enzymes"/>
</dbReference>
<dbReference type="GO" id="GO:0006419">
    <property type="term" value="P:alanyl-tRNA aminoacylation"/>
    <property type="evidence" value="ECO:0007669"/>
    <property type="project" value="InterPro"/>
</dbReference>
<evidence type="ECO:0000256" key="4">
    <source>
        <dbReference type="ARBA" id="ARBA00022833"/>
    </source>
</evidence>
<gene>
    <name evidence="6" type="primary">alaXL</name>
    <name evidence="6" type="ORF">CLPU_3c01550</name>
</gene>
<keyword evidence="3" id="KW-0479">Metal-binding</keyword>
<dbReference type="GO" id="GO:0004813">
    <property type="term" value="F:alanine-tRNA ligase activity"/>
    <property type="evidence" value="ECO:0007669"/>
    <property type="project" value="InterPro"/>
</dbReference>
<dbReference type="SMART" id="SM00863">
    <property type="entry name" value="tRNA_SAD"/>
    <property type="match status" value="1"/>
</dbReference>